<dbReference type="Proteomes" id="UP001163711">
    <property type="component" value="Segment"/>
</dbReference>
<sequence>MRVKQICSQCAGRGFTLVPLFTGVWTMQRITCPACNGQGKR</sequence>
<organism evidence="1 2">
    <name type="scientific">Escherichia phage LHE71</name>
    <dbReference type="NCBI Taxonomy" id="2982898"/>
    <lineage>
        <taxon>Viruses</taxon>
        <taxon>Duplodnaviria</taxon>
        <taxon>Heunggongvirae</taxon>
        <taxon>Uroviricota</taxon>
        <taxon>Caudoviricetes</taxon>
        <taxon>Drexlerviridae</taxon>
        <taxon>Tunavirinae</taxon>
        <taxon>Tunavirus</taxon>
        <taxon>Tunavirus LHE71</taxon>
    </lineage>
</organism>
<protein>
    <submittedName>
        <fullName evidence="1">Uncharacterized protein</fullName>
    </submittedName>
</protein>
<name>A0A9X9JSE1_9CAUD</name>
<accession>A0A9X9JSE1</accession>
<evidence type="ECO:0000313" key="2">
    <source>
        <dbReference type="Proteomes" id="UP001163711"/>
    </source>
</evidence>
<reference evidence="1" key="1">
    <citation type="submission" date="2022-09" db="EMBL/GenBank/DDBJ databases">
        <authorList>
            <person name="Rong J."/>
        </authorList>
    </citation>
    <scope>NUCLEOTIDE SEQUENCE</scope>
</reference>
<dbReference type="InterPro" id="IPR036410">
    <property type="entry name" value="HSP_DnaJ_Cys-rich_dom_sf"/>
</dbReference>
<dbReference type="SUPFAM" id="SSF57938">
    <property type="entry name" value="DnaJ/Hsp40 cysteine-rich domain"/>
    <property type="match status" value="1"/>
</dbReference>
<proteinExistence type="predicted"/>
<dbReference type="Gene3D" id="6.20.20.10">
    <property type="match status" value="1"/>
</dbReference>
<dbReference type="EMBL" id="OP455115">
    <property type="protein sequence ID" value="UYE91813.1"/>
    <property type="molecule type" value="Genomic_DNA"/>
</dbReference>
<evidence type="ECO:0000313" key="1">
    <source>
        <dbReference type="EMBL" id="UYE91813.1"/>
    </source>
</evidence>
<keyword evidence="2" id="KW-1185">Reference proteome</keyword>